<dbReference type="InterPro" id="IPR029016">
    <property type="entry name" value="GAF-like_dom_sf"/>
</dbReference>
<organism evidence="1 2">
    <name type="scientific">Bordetella genomosp. 9</name>
    <dbReference type="NCBI Taxonomy" id="1416803"/>
    <lineage>
        <taxon>Bacteria</taxon>
        <taxon>Pseudomonadati</taxon>
        <taxon>Pseudomonadota</taxon>
        <taxon>Betaproteobacteria</taxon>
        <taxon>Burkholderiales</taxon>
        <taxon>Alcaligenaceae</taxon>
        <taxon>Bordetella</taxon>
    </lineage>
</organism>
<dbReference type="RefSeq" id="WP_086072498.1">
    <property type="nucleotide sequence ID" value="NZ_CP021109.1"/>
</dbReference>
<evidence type="ECO:0000313" key="1">
    <source>
        <dbReference type="EMBL" id="ARP86808.1"/>
    </source>
</evidence>
<dbReference type="EMBL" id="CP021109">
    <property type="protein sequence ID" value="ARP86808.1"/>
    <property type="molecule type" value="Genomic_DNA"/>
</dbReference>
<dbReference type="Gene3D" id="3.30.450.40">
    <property type="match status" value="1"/>
</dbReference>
<proteinExistence type="predicted"/>
<name>A0A1W6Z0H3_9BORD</name>
<dbReference type="Proteomes" id="UP000194139">
    <property type="component" value="Chromosome"/>
</dbReference>
<accession>A0A1W6Z0H3</accession>
<dbReference type="SUPFAM" id="SSF55781">
    <property type="entry name" value="GAF domain-like"/>
    <property type="match status" value="1"/>
</dbReference>
<protein>
    <submittedName>
        <fullName evidence="1">GAF domain-containing protein</fullName>
    </submittedName>
</protein>
<gene>
    <name evidence="1" type="ORF">CAL13_11770</name>
</gene>
<evidence type="ECO:0000313" key="2">
    <source>
        <dbReference type="Proteomes" id="UP000194139"/>
    </source>
</evidence>
<dbReference type="AlphaFoldDB" id="A0A1W6Z0H3"/>
<reference evidence="1 2" key="1">
    <citation type="submission" date="2017-05" db="EMBL/GenBank/DDBJ databases">
        <title>Complete and WGS of Bordetella genogroups.</title>
        <authorList>
            <person name="Spilker T."/>
            <person name="LiPuma J."/>
        </authorList>
    </citation>
    <scope>NUCLEOTIDE SEQUENCE [LARGE SCALE GENOMIC DNA]</scope>
    <source>
        <strain evidence="1 2">AU17164</strain>
    </source>
</reference>
<keyword evidence="2" id="KW-1185">Reference proteome</keyword>
<sequence>MQNPSMSPGAPALAHAPLQGIDAVVAACAATDPVALFAAIDAYARPVLGQTLCTVNRFDADRIAVVRLYSSDPVSYPPGGSKQKAGTRWGQHVLLDRKVYVGEGEAAIRESFDDHAAILSLGLKSVINVPVVAGDVCLGTLNLLMPAERVGAGQVAFAKLAGLMAVPGFLAMAQRAGFSPR</sequence>